<accession>A0A3Q7JNT7</accession>
<feature type="signal peptide" evidence="1">
    <location>
        <begin position="1"/>
        <end position="29"/>
    </location>
</feature>
<evidence type="ECO:0000313" key="2">
    <source>
        <dbReference type="EnsemblPlants" id="Solyc11g066065.1.1"/>
    </source>
</evidence>
<reference evidence="2" key="1">
    <citation type="journal article" date="2012" name="Nature">
        <title>The tomato genome sequence provides insights into fleshy fruit evolution.</title>
        <authorList>
            <consortium name="Tomato Genome Consortium"/>
        </authorList>
    </citation>
    <scope>NUCLEOTIDE SEQUENCE [LARGE SCALE GENOMIC DNA]</scope>
    <source>
        <strain evidence="2">cv. Heinz 1706</strain>
    </source>
</reference>
<name>A0A3Q7JNT7_SOLLC</name>
<dbReference type="InParanoid" id="A0A3Q7JNT7"/>
<evidence type="ECO:0000313" key="3">
    <source>
        <dbReference type="Proteomes" id="UP000004994"/>
    </source>
</evidence>
<reference evidence="2" key="2">
    <citation type="submission" date="2019-01" db="UniProtKB">
        <authorList>
            <consortium name="EnsemblPlants"/>
        </authorList>
    </citation>
    <scope>IDENTIFICATION</scope>
    <source>
        <strain evidence="2">cv. Heinz 1706</strain>
    </source>
</reference>
<dbReference type="Proteomes" id="UP000004994">
    <property type="component" value="Chromosome 11"/>
</dbReference>
<sequence length="122" mass="13630">MELTQSPIDFRPNMLLVIFLRLSISSLTANFLDAPSPANSLLSFSPANLLLVKSSGNRVGFTPKQMEEMRGLAFSWEATDQSVTLVKLIDLEISIPWRVTVTLPSACGDIGYRSVLWWETLR</sequence>
<keyword evidence="1" id="KW-0732">Signal</keyword>
<dbReference type="Gramene" id="Solyc11g066065.1.1">
    <property type="protein sequence ID" value="Solyc11g066065.1.1"/>
    <property type="gene ID" value="Solyc11g066065.1"/>
</dbReference>
<proteinExistence type="predicted"/>
<dbReference type="AlphaFoldDB" id="A0A3Q7JNT7"/>
<keyword evidence="3" id="KW-1185">Reference proteome</keyword>
<protein>
    <submittedName>
        <fullName evidence="2">Uncharacterized protein</fullName>
    </submittedName>
</protein>
<evidence type="ECO:0000256" key="1">
    <source>
        <dbReference type="SAM" id="SignalP"/>
    </source>
</evidence>
<feature type="chain" id="PRO_5018660070" evidence="1">
    <location>
        <begin position="30"/>
        <end position="122"/>
    </location>
</feature>
<organism evidence="2">
    <name type="scientific">Solanum lycopersicum</name>
    <name type="common">Tomato</name>
    <name type="synonym">Lycopersicon esculentum</name>
    <dbReference type="NCBI Taxonomy" id="4081"/>
    <lineage>
        <taxon>Eukaryota</taxon>
        <taxon>Viridiplantae</taxon>
        <taxon>Streptophyta</taxon>
        <taxon>Embryophyta</taxon>
        <taxon>Tracheophyta</taxon>
        <taxon>Spermatophyta</taxon>
        <taxon>Magnoliopsida</taxon>
        <taxon>eudicotyledons</taxon>
        <taxon>Gunneridae</taxon>
        <taxon>Pentapetalae</taxon>
        <taxon>asterids</taxon>
        <taxon>lamiids</taxon>
        <taxon>Solanales</taxon>
        <taxon>Solanaceae</taxon>
        <taxon>Solanoideae</taxon>
        <taxon>Solaneae</taxon>
        <taxon>Solanum</taxon>
        <taxon>Solanum subgen. Lycopersicon</taxon>
    </lineage>
</organism>
<dbReference type="EnsemblPlants" id="Solyc11g066065.1.1">
    <property type="protein sequence ID" value="Solyc11g066065.1.1"/>
    <property type="gene ID" value="Solyc11g066065.1"/>
</dbReference>